<evidence type="ECO:0000256" key="1">
    <source>
        <dbReference type="SAM" id="SignalP"/>
    </source>
</evidence>
<feature type="chain" id="PRO_5039257986" description="Copper resistance protein CopZ" evidence="1">
    <location>
        <begin position="22"/>
        <end position="154"/>
    </location>
</feature>
<protein>
    <recommendedName>
        <fullName evidence="4">Copper resistance protein CopZ</fullName>
    </recommendedName>
</protein>
<sequence>MRKILIMAVLLSMFIFTTGCSSDKAPDIVIENISIAPSSMKGEGVYSGYFTIRNNGGEDTFTGFMIPEFPEATFELHNVKDGSMYQIEHVNIPNGEIEFKKGGYHIMMFNMPSFRQLPDVFTIVFEFDKSGSITVPNVLKPEGVIVPTESSMKK</sequence>
<dbReference type="AlphaFoldDB" id="A0A1E5L4Q6"/>
<name>A0A1E5L4Q6_9FIRM</name>
<feature type="signal peptide" evidence="1">
    <location>
        <begin position="1"/>
        <end position="21"/>
    </location>
</feature>
<dbReference type="PROSITE" id="PS51257">
    <property type="entry name" value="PROKAR_LIPOPROTEIN"/>
    <property type="match status" value="1"/>
</dbReference>
<proteinExistence type="predicted"/>
<comment type="caution">
    <text evidence="2">The sequence shown here is derived from an EMBL/GenBank/DDBJ whole genome shotgun (WGS) entry which is preliminary data.</text>
</comment>
<organism evidence="2 3">
    <name type="scientific">Desulfuribacillus stibiiarsenatis</name>
    <dbReference type="NCBI Taxonomy" id="1390249"/>
    <lineage>
        <taxon>Bacteria</taxon>
        <taxon>Bacillati</taxon>
        <taxon>Bacillota</taxon>
        <taxon>Desulfuribacillia</taxon>
        <taxon>Desulfuribacillales</taxon>
        <taxon>Desulfuribacillaceae</taxon>
        <taxon>Desulfuribacillus</taxon>
    </lineage>
</organism>
<dbReference type="Gene3D" id="2.60.40.1890">
    <property type="entry name" value="PCu(A)C copper chaperone"/>
    <property type="match status" value="1"/>
</dbReference>
<evidence type="ECO:0008006" key="4">
    <source>
        <dbReference type="Google" id="ProtNLM"/>
    </source>
</evidence>
<reference evidence="2 3" key="1">
    <citation type="submission" date="2016-09" db="EMBL/GenBank/DDBJ databases">
        <title>Desulfuribacillus arsenicus sp. nov., an obligately anaerobic, dissimilatory arsenic- and antimonate-reducing bacterium isolated from anoxic sediments.</title>
        <authorList>
            <person name="Abin C.A."/>
            <person name="Hollibaugh J.T."/>
        </authorList>
    </citation>
    <scope>NUCLEOTIDE SEQUENCE [LARGE SCALE GENOMIC DNA]</scope>
    <source>
        <strain evidence="2 3">MLFW-2</strain>
    </source>
</reference>
<keyword evidence="1" id="KW-0732">Signal</keyword>
<dbReference type="STRING" id="1390249.BHU72_05385"/>
<keyword evidence="3" id="KW-1185">Reference proteome</keyword>
<gene>
    <name evidence="2" type="ORF">BHU72_05385</name>
</gene>
<dbReference type="EMBL" id="MJAT01000033">
    <property type="protein sequence ID" value="OEH85044.1"/>
    <property type="molecule type" value="Genomic_DNA"/>
</dbReference>
<evidence type="ECO:0000313" key="2">
    <source>
        <dbReference type="EMBL" id="OEH85044.1"/>
    </source>
</evidence>
<dbReference type="RefSeq" id="WP_069702371.1">
    <property type="nucleotide sequence ID" value="NZ_MJAT01000033.1"/>
</dbReference>
<accession>A0A1E5L4Q6</accession>
<evidence type="ECO:0000313" key="3">
    <source>
        <dbReference type="Proteomes" id="UP000095255"/>
    </source>
</evidence>
<dbReference type="InterPro" id="IPR007410">
    <property type="entry name" value="LpqE-like"/>
</dbReference>
<dbReference type="InterPro" id="IPR036182">
    <property type="entry name" value="PCuAC_sf"/>
</dbReference>
<dbReference type="Pfam" id="PF04314">
    <property type="entry name" value="PCuAC"/>
    <property type="match status" value="1"/>
</dbReference>
<dbReference type="SUPFAM" id="SSF110087">
    <property type="entry name" value="DR1885-like metal-binding protein"/>
    <property type="match status" value="1"/>
</dbReference>
<dbReference type="Proteomes" id="UP000095255">
    <property type="component" value="Unassembled WGS sequence"/>
</dbReference>